<evidence type="ECO:0000256" key="1">
    <source>
        <dbReference type="ARBA" id="ARBA00004141"/>
    </source>
</evidence>
<evidence type="ECO:0000256" key="5">
    <source>
        <dbReference type="ARBA" id="ARBA00023136"/>
    </source>
</evidence>
<dbReference type="InterPro" id="IPR036259">
    <property type="entry name" value="MFS_trans_sf"/>
</dbReference>
<gene>
    <name evidence="7" type="ORF">QQX98_009267</name>
</gene>
<dbReference type="PANTHER" id="PTHR43791">
    <property type="entry name" value="PERMEASE-RELATED"/>
    <property type="match status" value="1"/>
</dbReference>
<organism evidence="7 8">
    <name type="scientific">Neonectria punicea</name>
    <dbReference type="NCBI Taxonomy" id="979145"/>
    <lineage>
        <taxon>Eukaryota</taxon>
        <taxon>Fungi</taxon>
        <taxon>Dikarya</taxon>
        <taxon>Ascomycota</taxon>
        <taxon>Pezizomycotina</taxon>
        <taxon>Sordariomycetes</taxon>
        <taxon>Hypocreomycetidae</taxon>
        <taxon>Hypocreales</taxon>
        <taxon>Nectriaceae</taxon>
        <taxon>Neonectria</taxon>
    </lineage>
</organism>
<reference evidence="7 8" key="1">
    <citation type="journal article" date="2025" name="Microbiol. Resour. Announc.">
        <title>Draft genome sequences for Neonectria magnoliae and Neonectria punicea, canker pathogens of Liriodendron tulipifera and Acer saccharum in West Virginia.</title>
        <authorList>
            <person name="Petronek H.M."/>
            <person name="Kasson M.T."/>
            <person name="Metheny A.M."/>
            <person name="Stauder C.M."/>
            <person name="Lovett B."/>
            <person name="Lynch S.C."/>
            <person name="Garnas J.R."/>
            <person name="Kasson L.R."/>
            <person name="Stajich J.E."/>
        </authorList>
    </citation>
    <scope>NUCLEOTIDE SEQUENCE [LARGE SCALE GENOMIC DNA]</scope>
    <source>
        <strain evidence="7 8">NRRL 64653</strain>
    </source>
</reference>
<evidence type="ECO:0000313" key="7">
    <source>
        <dbReference type="EMBL" id="KAK7408562.1"/>
    </source>
</evidence>
<dbReference type="EMBL" id="JAZAVJ010000182">
    <property type="protein sequence ID" value="KAK7408562.1"/>
    <property type="molecule type" value="Genomic_DNA"/>
</dbReference>
<dbReference type="SUPFAM" id="SSF103473">
    <property type="entry name" value="MFS general substrate transporter"/>
    <property type="match status" value="1"/>
</dbReference>
<keyword evidence="2" id="KW-0813">Transport</keyword>
<dbReference type="PANTHER" id="PTHR43791:SF63">
    <property type="entry name" value="HIGH AFFINITY CYSTEINE TRANSPORTER"/>
    <property type="match status" value="1"/>
</dbReference>
<evidence type="ECO:0000256" key="2">
    <source>
        <dbReference type="ARBA" id="ARBA00022448"/>
    </source>
</evidence>
<keyword evidence="4 6" id="KW-1133">Transmembrane helix</keyword>
<comment type="caution">
    <text evidence="7">The sequence shown here is derived from an EMBL/GenBank/DDBJ whole genome shotgun (WGS) entry which is preliminary data.</text>
</comment>
<protein>
    <submittedName>
        <fullName evidence="7">Uncharacterized protein</fullName>
    </submittedName>
</protein>
<keyword evidence="8" id="KW-1185">Reference proteome</keyword>
<sequence length="162" mass="18449">MGWLMGSIRDWDFFCSEAFRVYRLGGWAESHEASSNIDSDDNTVGGNSATGNVKLRSRLLSFLPSDRSGSAMWYKRFEQAATVTHWHMMNGGQQIVGGLLAYCFATIKTWPLKPWQALFITYGGINVLWSIFISFYIPDSPMRAKCFKEGDKRLMVERVLEN</sequence>
<proteinExistence type="predicted"/>
<keyword evidence="3 6" id="KW-0812">Transmembrane</keyword>
<accession>A0ABR1GST8</accession>
<evidence type="ECO:0000256" key="4">
    <source>
        <dbReference type="ARBA" id="ARBA00022989"/>
    </source>
</evidence>
<keyword evidence="5 6" id="KW-0472">Membrane</keyword>
<dbReference type="Gene3D" id="1.20.1250.20">
    <property type="entry name" value="MFS general substrate transporter like domains"/>
    <property type="match status" value="1"/>
</dbReference>
<dbReference type="Proteomes" id="UP001498476">
    <property type="component" value="Unassembled WGS sequence"/>
</dbReference>
<evidence type="ECO:0000313" key="8">
    <source>
        <dbReference type="Proteomes" id="UP001498476"/>
    </source>
</evidence>
<comment type="subcellular location">
    <subcellularLocation>
        <location evidence="1">Membrane</location>
        <topology evidence="1">Multi-pass membrane protein</topology>
    </subcellularLocation>
</comment>
<evidence type="ECO:0000256" key="6">
    <source>
        <dbReference type="SAM" id="Phobius"/>
    </source>
</evidence>
<evidence type="ECO:0000256" key="3">
    <source>
        <dbReference type="ARBA" id="ARBA00022692"/>
    </source>
</evidence>
<name>A0ABR1GST8_9HYPO</name>
<feature type="transmembrane region" description="Helical" evidence="6">
    <location>
        <begin position="118"/>
        <end position="138"/>
    </location>
</feature>